<feature type="transmembrane region" description="Helical" evidence="2">
    <location>
        <begin position="71"/>
        <end position="94"/>
    </location>
</feature>
<keyword evidence="2" id="KW-0472">Membrane</keyword>
<evidence type="ECO:0000256" key="1">
    <source>
        <dbReference type="SAM" id="MobiDB-lite"/>
    </source>
</evidence>
<dbReference type="Proteomes" id="UP000298127">
    <property type="component" value="Unassembled WGS sequence"/>
</dbReference>
<sequence length="333" mass="34121">MSATTQGGYGSTAVTVPEIKPIAPWLWLLIGVGSALAGLLPWLVTGMRLPLQNLWQNDTTPERMPLVLLPFSQYTLTLIVALLLIGSAAAGLVARATRARQTRGGFAAMVAGVLLVQLVATVQTAAVVGGGLQSRSESTLYLALLIAVAALAVAVGVVVLCLIARAPRAGSLVGLSIAAVAAGPWLSGLLSPIGSFPAEWLVQVLGYTRWIPAILVGVAIAWCGVNTVGRVIASVVALVLLWIGPTLITAISAAAGSRVLAAYPSEMLDYGVGVFRMAVLMPELVVPPIVVAVVVAAIGLCGRMLLQRSRSAAARPGADADADADVDAGAEQE</sequence>
<feature type="region of interest" description="Disordered" evidence="1">
    <location>
        <begin position="314"/>
        <end position="333"/>
    </location>
</feature>
<dbReference type="AlphaFoldDB" id="A0A4Y9R9G0"/>
<feature type="transmembrane region" description="Helical" evidence="2">
    <location>
        <begin position="106"/>
        <end position="128"/>
    </location>
</feature>
<keyword evidence="2" id="KW-1133">Transmembrane helix</keyword>
<organism evidence="3 4">
    <name type="scientific">Orlajensenia leifsoniae</name>
    <dbReference type="NCBI Taxonomy" id="2561933"/>
    <lineage>
        <taxon>Bacteria</taxon>
        <taxon>Bacillati</taxon>
        <taxon>Actinomycetota</taxon>
        <taxon>Actinomycetes</taxon>
        <taxon>Micrococcales</taxon>
        <taxon>Microbacteriaceae</taxon>
        <taxon>Orlajensenia</taxon>
    </lineage>
</organism>
<keyword evidence="4" id="KW-1185">Reference proteome</keyword>
<feature type="transmembrane region" description="Helical" evidence="2">
    <location>
        <begin position="284"/>
        <end position="306"/>
    </location>
</feature>
<gene>
    <name evidence="3" type="ORF">E4M00_01975</name>
</gene>
<evidence type="ECO:0000313" key="3">
    <source>
        <dbReference type="EMBL" id="TFV99986.1"/>
    </source>
</evidence>
<feature type="transmembrane region" description="Helical" evidence="2">
    <location>
        <begin position="171"/>
        <end position="190"/>
    </location>
</feature>
<dbReference type="RefSeq" id="WP_135118870.1">
    <property type="nucleotide sequence ID" value="NZ_SPQZ01000001.1"/>
</dbReference>
<protein>
    <submittedName>
        <fullName evidence="3">Uncharacterized protein</fullName>
    </submittedName>
</protein>
<proteinExistence type="predicted"/>
<feature type="transmembrane region" description="Helical" evidence="2">
    <location>
        <begin position="210"/>
        <end position="228"/>
    </location>
</feature>
<keyword evidence="2" id="KW-0812">Transmembrane</keyword>
<dbReference type="EMBL" id="SPQZ01000001">
    <property type="protein sequence ID" value="TFV99986.1"/>
    <property type="molecule type" value="Genomic_DNA"/>
</dbReference>
<feature type="compositionally biased region" description="Acidic residues" evidence="1">
    <location>
        <begin position="320"/>
        <end position="333"/>
    </location>
</feature>
<evidence type="ECO:0000256" key="2">
    <source>
        <dbReference type="SAM" id="Phobius"/>
    </source>
</evidence>
<accession>A0A4Y9R9G0</accession>
<evidence type="ECO:0000313" key="4">
    <source>
        <dbReference type="Proteomes" id="UP000298127"/>
    </source>
</evidence>
<comment type="caution">
    <text evidence="3">The sequence shown here is derived from an EMBL/GenBank/DDBJ whole genome shotgun (WGS) entry which is preliminary data.</text>
</comment>
<name>A0A4Y9R9G0_9MICO</name>
<feature type="transmembrane region" description="Helical" evidence="2">
    <location>
        <begin position="25"/>
        <end position="44"/>
    </location>
</feature>
<reference evidence="3 4" key="1">
    <citation type="journal article" date="2018" name="J. Microbiol.">
        <title>Leifsonia flava sp. nov., a novel actinobacterium isolated from the rhizosphere of Aquilegia viridiflora.</title>
        <authorList>
            <person name="Cai Y."/>
            <person name="Tao W.Z."/>
            <person name="Ma Y.J."/>
            <person name="Cheng J."/>
            <person name="Zhang M.Y."/>
            <person name="Zhang Y.X."/>
        </authorList>
    </citation>
    <scope>NUCLEOTIDE SEQUENCE [LARGE SCALE GENOMIC DNA]</scope>
    <source>
        <strain evidence="3 4">SYP-B2174</strain>
    </source>
</reference>
<feature type="transmembrane region" description="Helical" evidence="2">
    <location>
        <begin position="140"/>
        <end position="164"/>
    </location>
</feature>
<feature type="transmembrane region" description="Helical" evidence="2">
    <location>
        <begin position="235"/>
        <end position="264"/>
    </location>
</feature>